<keyword evidence="3" id="KW-0274">FAD</keyword>
<reference evidence="6 7" key="1">
    <citation type="submission" date="2020-03" db="EMBL/GenBank/DDBJ databases">
        <title>Bradyrhizobium diversity isolated from nodules of Indigofera sp.</title>
        <authorList>
            <person name="Klepa M."/>
            <person name="Helene L."/>
            <person name="Hungria M."/>
        </authorList>
    </citation>
    <scope>NUCLEOTIDE SEQUENCE [LARGE SCALE GENOMIC DNA]</scope>
    <source>
        <strain evidence="6 7">WSM 1791</strain>
    </source>
</reference>
<dbReference type="AlphaFoldDB" id="A0A7Y4LW71"/>
<evidence type="ECO:0000256" key="3">
    <source>
        <dbReference type="ARBA" id="ARBA00022827"/>
    </source>
</evidence>
<feature type="domain" description="RsdA/BaiN/AoA(So)-like insert" evidence="5">
    <location>
        <begin position="194"/>
        <end position="349"/>
    </location>
</feature>
<dbReference type="SUPFAM" id="SSF51905">
    <property type="entry name" value="FAD/NAD(P)-binding domain"/>
    <property type="match status" value="1"/>
</dbReference>
<keyword evidence="7" id="KW-1185">Reference proteome</keyword>
<dbReference type="SUPFAM" id="SSF160996">
    <property type="entry name" value="HI0933 insert domain-like"/>
    <property type="match status" value="1"/>
</dbReference>
<dbReference type="InterPro" id="IPR004792">
    <property type="entry name" value="BaiN-like"/>
</dbReference>
<dbReference type="Proteomes" id="UP000544122">
    <property type="component" value="Unassembled WGS sequence"/>
</dbReference>
<dbReference type="Pfam" id="PF22780">
    <property type="entry name" value="HI0933_like_1st"/>
    <property type="match status" value="1"/>
</dbReference>
<comment type="caution">
    <text evidence="6">The sequence shown here is derived from an EMBL/GenBank/DDBJ whole genome shotgun (WGS) entry which is preliminary data.</text>
</comment>
<dbReference type="PANTHER" id="PTHR42887">
    <property type="entry name" value="OS12G0638800 PROTEIN"/>
    <property type="match status" value="1"/>
</dbReference>
<dbReference type="InterPro" id="IPR036188">
    <property type="entry name" value="FAD/NAD-bd_sf"/>
</dbReference>
<dbReference type="RefSeq" id="WP_171580057.1">
    <property type="nucleotide sequence ID" value="NZ_JAAVLX010000004.1"/>
</dbReference>
<dbReference type="PRINTS" id="PR00420">
    <property type="entry name" value="RNGMNOXGNASE"/>
</dbReference>
<evidence type="ECO:0000256" key="1">
    <source>
        <dbReference type="ARBA" id="ARBA00001974"/>
    </source>
</evidence>
<evidence type="ECO:0000313" key="7">
    <source>
        <dbReference type="Proteomes" id="UP000544122"/>
    </source>
</evidence>
<gene>
    <name evidence="6" type="ORF">HCN58_14660</name>
</gene>
<dbReference type="Pfam" id="PF03486">
    <property type="entry name" value="HI0933_like"/>
    <property type="match status" value="1"/>
</dbReference>
<sequence>MSPASHHVAIIGAGPAGLMAAEVLAQGGAAATIYDAMPSVGRKFLMAGRGGLNLTHSEPLPAFLARYREAMPHLKPAIEAFPPQALREWSEALGQETFVGSSGRVFPKAFKASPLLRAWLRRLDSMGVNLALRHRWNGWDEQGRLRFETPGGPLVVDAGATVLALGGASWPRLGSDGAWTEILDAKGVHTSPLRPANSGFTVAWSEIFRDRFEGQPLKGVALRFGKHRIRGEAIVTRTGIEGGAIYALSAELREAIMISGQATLHIALQPDLEQRELIARLSGPKGKQSLSNFLRKAVSLSPVAIGLLQEAAKASGAPLASMSPADLAHLINAVPIALTGIAPIARAISTAGGIVFDELDADFMIRRLPGVFAAGEMLDWEAPTGGYLLQASFATGVAAGRGALKWLYRRVAKA</sequence>
<evidence type="ECO:0000259" key="4">
    <source>
        <dbReference type="Pfam" id="PF03486"/>
    </source>
</evidence>
<dbReference type="InterPro" id="IPR022460">
    <property type="entry name" value="Flavoprotein_PP4765"/>
</dbReference>
<dbReference type="PANTHER" id="PTHR42887:SF1">
    <property type="entry name" value="BLR3961 PROTEIN"/>
    <property type="match status" value="1"/>
</dbReference>
<accession>A0A7Y4LW71</accession>
<comment type="cofactor">
    <cofactor evidence="1">
        <name>FAD</name>
        <dbReference type="ChEBI" id="CHEBI:57692"/>
    </cofactor>
</comment>
<dbReference type="Gene3D" id="2.40.30.10">
    <property type="entry name" value="Translation factors"/>
    <property type="match status" value="1"/>
</dbReference>
<keyword evidence="2" id="KW-0285">Flavoprotein</keyword>
<evidence type="ECO:0000256" key="2">
    <source>
        <dbReference type="ARBA" id="ARBA00022630"/>
    </source>
</evidence>
<organism evidence="6 7">
    <name type="scientific">Bradyrhizobium australiense</name>
    <dbReference type="NCBI Taxonomy" id="2721161"/>
    <lineage>
        <taxon>Bacteria</taxon>
        <taxon>Pseudomonadati</taxon>
        <taxon>Pseudomonadota</taxon>
        <taxon>Alphaproteobacteria</taxon>
        <taxon>Hyphomicrobiales</taxon>
        <taxon>Nitrobacteraceae</taxon>
        <taxon>Bradyrhizobium</taxon>
    </lineage>
</organism>
<dbReference type="EMBL" id="JAAVLX010000004">
    <property type="protein sequence ID" value="NOJ40829.1"/>
    <property type="molecule type" value="Genomic_DNA"/>
</dbReference>
<dbReference type="InterPro" id="IPR023166">
    <property type="entry name" value="BaiN-like_dom_sf"/>
</dbReference>
<dbReference type="Gene3D" id="3.50.50.60">
    <property type="entry name" value="FAD/NAD(P)-binding domain"/>
    <property type="match status" value="1"/>
</dbReference>
<dbReference type="InterPro" id="IPR055178">
    <property type="entry name" value="RsdA/BaiN/AoA(So)-like_dom"/>
</dbReference>
<dbReference type="InterPro" id="IPR057661">
    <property type="entry name" value="RsdA/BaiN/AoA(So)_Rossmann"/>
</dbReference>
<dbReference type="Gene3D" id="1.10.8.260">
    <property type="entry name" value="HI0933 insert domain-like"/>
    <property type="match status" value="1"/>
</dbReference>
<protein>
    <submittedName>
        <fullName evidence="6">TIGR03862 family flavoprotein</fullName>
    </submittedName>
</protein>
<evidence type="ECO:0000313" key="6">
    <source>
        <dbReference type="EMBL" id="NOJ40829.1"/>
    </source>
</evidence>
<feature type="domain" description="RsdA/BaiN/AoA(So)-like Rossmann fold-like" evidence="4">
    <location>
        <begin position="7"/>
        <end position="401"/>
    </location>
</feature>
<proteinExistence type="predicted"/>
<evidence type="ECO:0000259" key="5">
    <source>
        <dbReference type="Pfam" id="PF22780"/>
    </source>
</evidence>
<dbReference type="NCBIfam" id="TIGR03862">
    <property type="entry name" value="flavo_PP4765"/>
    <property type="match status" value="1"/>
</dbReference>
<dbReference type="NCBIfam" id="TIGR00275">
    <property type="entry name" value="aminoacetone oxidase family FAD-binding enzyme"/>
    <property type="match status" value="1"/>
</dbReference>
<name>A0A7Y4LW71_9BRAD</name>